<evidence type="ECO:0000313" key="7">
    <source>
        <dbReference type="EMBL" id="SEI83111.1"/>
    </source>
</evidence>
<keyword evidence="2" id="KW-1003">Cell membrane</keyword>
<dbReference type="Pfam" id="PF03279">
    <property type="entry name" value="Lip_A_acyltrans"/>
    <property type="match status" value="1"/>
</dbReference>
<keyword evidence="3" id="KW-0997">Cell inner membrane</keyword>
<dbReference type="InterPro" id="IPR004960">
    <property type="entry name" value="LipA_acyltrans"/>
</dbReference>
<organism evidence="7 8">
    <name type="scientific">Propionispira arboris</name>
    <dbReference type="NCBI Taxonomy" id="84035"/>
    <lineage>
        <taxon>Bacteria</taxon>
        <taxon>Bacillati</taxon>
        <taxon>Bacillota</taxon>
        <taxon>Negativicutes</taxon>
        <taxon>Selenomonadales</taxon>
        <taxon>Selenomonadaceae</taxon>
        <taxon>Propionispira</taxon>
    </lineage>
</organism>
<dbReference type="PANTHER" id="PTHR30606">
    <property type="entry name" value="LIPID A BIOSYNTHESIS LAUROYL ACYLTRANSFERASE"/>
    <property type="match status" value="1"/>
</dbReference>
<proteinExistence type="predicted"/>
<evidence type="ECO:0000256" key="6">
    <source>
        <dbReference type="ARBA" id="ARBA00023315"/>
    </source>
</evidence>
<keyword evidence="5" id="KW-0472">Membrane</keyword>
<dbReference type="GO" id="GO:0009247">
    <property type="term" value="P:glycolipid biosynthetic process"/>
    <property type="evidence" value="ECO:0007669"/>
    <property type="project" value="UniProtKB-ARBA"/>
</dbReference>
<dbReference type="PIRSF" id="PIRSF026649">
    <property type="entry name" value="MsbB"/>
    <property type="match status" value="1"/>
</dbReference>
<comment type="subcellular location">
    <subcellularLocation>
        <location evidence="1">Cell inner membrane</location>
    </subcellularLocation>
</comment>
<keyword evidence="6" id="KW-0012">Acyltransferase</keyword>
<evidence type="ECO:0000256" key="3">
    <source>
        <dbReference type="ARBA" id="ARBA00022519"/>
    </source>
</evidence>
<evidence type="ECO:0000256" key="5">
    <source>
        <dbReference type="ARBA" id="ARBA00023136"/>
    </source>
</evidence>
<name>A0A1H6TSW3_9FIRM</name>
<evidence type="ECO:0000256" key="4">
    <source>
        <dbReference type="ARBA" id="ARBA00022679"/>
    </source>
</evidence>
<dbReference type="EMBL" id="FNZK01000001">
    <property type="protein sequence ID" value="SEI83111.1"/>
    <property type="molecule type" value="Genomic_DNA"/>
</dbReference>
<dbReference type="CDD" id="cd07984">
    <property type="entry name" value="LPLAT_LABLAT-like"/>
    <property type="match status" value="1"/>
</dbReference>
<dbReference type="PANTHER" id="PTHR30606:SF10">
    <property type="entry name" value="PHOSPHATIDYLINOSITOL MANNOSIDE ACYLTRANSFERASE"/>
    <property type="match status" value="1"/>
</dbReference>
<dbReference type="STRING" id="84035.SAMN05660742_101175"/>
<dbReference type="GO" id="GO:0005886">
    <property type="term" value="C:plasma membrane"/>
    <property type="evidence" value="ECO:0007669"/>
    <property type="project" value="UniProtKB-SubCell"/>
</dbReference>
<dbReference type="GO" id="GO:0016746">
    <property type="term" value="F:acyltransferase activity"/>
    <property type="evidence" value="ECO:0007669"/>
    <property type="project" value="UniProtKB-KW"/>
</dbReference>
<evidence type="ECO:0000256" key="2">
    <source>
        <dbReference type="ARBA" id="ARBA00022475"/>
    </source>
</evidence>
<accession>A0A1H6TSW3</accession>
<protein>
    <submittedName>
        <fullName evidence="7">KDO2-lipid IV(A) lauroyltransferase</fullName>
    </submittedName>
</protein>
<dbReference type="AlphaFoldDB" id="A0A1H6TSW3"/>
<evidence type="ECO:0000313" key="8">
    <source>
        <dbReference type="Proteomes" id="UP000199662"/>
    </source>
</evidence>
<keyword evidence="4 7" id="KW-0808">Transferase</keyword>
<keyword evidence="8" id="KW-1185">Reference proteome</keyword>
<dbReference type="Proteomes" id="UP000199662">
    <property type="component" value="Unassembled WGS sequence"/>
</dbReference>
<reference evidence="7 8" key="1">
    <citation type="submission" date="2016-10" db="EMBL/GenBank/DDBJ databases">
        <authorList>
            <person name="de Groot N.N."/>
        </authorList>
    </citation>
    <scope>NUCLEOTIDE SEQUENCE [LARGE SCALE GENOMIC DNA]</scope>
    <source>
        <strain evidence="7 8">DSM 2179</strain>
    </source>
</reference>
<evidence type="ECO:0000256" key="1">
    <source>
        <dbReference type="ARBA" id="ARBA00004533"/>
    </source>
</evidence>
<sequence>MIDYEVIPLFGGFLLHLTDGKGDSNSMQYKILKLISYILCQLPHSCILWLGKYMGLLYFNIAAKQRNRAIRQLRESLGKSQKDAEKLIRGSFINIGRNFLEIMYMPNLKKENFETYMEIDHIARFKAALAEGHGVVILTAHVGNWEWLSAALVFSGIPLTAIAKPQPNEQHTRILNEFRAMVGVEIFSRGTSELLGAAKALKKGKALGFLVDQDAGPGGAFVDFLGRTASTPMGPAVFAKKFAAPIVPAFIVRKPDGKHKVIIGEVLHYEDKGNSDQDLYDLTVEMTRIVEKVIQENPTQWLWFQKRWNTTPEMKKTKHHTVKQQVAENE</sequence>
<gene>
    <name evidence="7" type="ORF">SAMN05660742_101175</name>
</gene>